<reference evidence="3 4" key="1">
    <citation type="journal article" date="2023" name="Hortic Res">
        <title>The complete reference genome for grapevine (Vitis vinifera L.) genetics and breeding.</title>
        <authorList>
            <person name="Shi X."/>
            <person name="Cao S."/>
            <person name="Wang X."/>
            <person name="Huang S."/>
            <person name="Wang Y."/>
            <person name="Liu Z."/>
            <person name="Liu W."/>
            <person name="Leng X."/>
            <person name="Peng Y."/>
            <person name="Wang N."/>
            <person name="Wang Y."/>
            <person name="Ma Z."/>
            <person name="Xu X."/>
            <person name="Zhang F."/>
            <person name="Xue H."/>
            <person name="Zhong H."/>
            <person name="Wang Y."/>
            <person name="Zhang K."/>
            <person name="Velt A."/>
            <person name="Avia K."/>
            <person name="Holtgrawe D."/>
            <person name="Grimplet J."/>
            <person name="Matus J.T."/>
            <person name="Ware D."/>
            <person name="Wu X."/>
            <person name="Wang H."/>
            <person name="Liu C."/>
            <person name="Fang Y."/>
            <person name="Rustenholz C."/>
            <person name="Cheng Z."/>
            <person name="Xiao H."/>
            <person name="Zhou Y."/>
        </authorList>
    </citation>
    <scope>NUCLEOTIDE SEQUENCE [LARGE SCALE GENOMIC DNA]</scope>
    <source>
        <strain evidence="4">cv. Pinot noir / PN40024</strain>
        <tissue evidence="3">Leaf</tissue>
    </source>
</reference>
<feature type="domain" description="F-box" evidence="2">
    <location>
        <begin position="33"/>
        <end position="67"/>
    </location>
</feature>
<organism evidence="3 4">
    <name type="scientific">Vitis vinifera</name>
    <name type="common">Grape</name>
    <dbReference type="NCBI Taxonomy" id="29760"/>
    <lineage>
        <taxon>Eukaryota</taxon>
        <taxon>Viridiplantae</taxon>
        <taxon>Streptophyta</taxon>
        <taxon>Embryophyta</taxon>
        <taxon>Tracheophyta</taxon>
        <taxon>Spermatophyta</taxon>
        <taxon>Magnoliopsida</taxon>
        <taxon>eudicotyledons</taxon>
        <taxon>Gunneridae</taxon>
        <taxon>Pentapetalae</taxon>
        <taxon>rosids</taxon>
        <taxon>Vitales</taxon>
        <taxon>Vitaceae</taxon>
        <taxon>Viteae</taxon>
        <taxon>Vitis</taxon>
    </lineage>
</organism>
<evidence type="ECO:0000313" key="4">
    <source>
        <dbReference type="Proteomes" id="UP001227230"/>
    </source>
</evidence>
<dbReference type="InterPro" id="IPR011498">
    <property type="entry name" value="Kelch_2"/>
</dbReference>
<dbReference type="SUPFAM" id="SSF81383">
    <property type="entry name" value="F-box domain"/>
    <property type="match status" value="1"/>
</dbReference>
<dbReference type="Gene3D" id="2.120.10.80">
    <property type="entry name" value="Kelch-type beta propeller"/>
    <property type="match status" value="1"/>
</dbReference>
<keyword evidence="4" id="KW-1185">Reference proteome</keyword>
<dbReference type="PANTHER" id="PTHR24414:SF44">
    <property type="entry name" value="F-BOX DOMAIN-CONTAINING PROTEIN"/>
    <property type="match status" value="1"/>
</dbReference>
<dbReference type="InterPro" id="IPR050354">
    <property type="entry name" value="F-box/kelch-repeat_ARATH"/>
</dbReference>
<proteinExistence type="predicted"/>
<sequence>MGQDLGELERQGMARKTKVEEEEEVEEAPIYGDVLELILSHVPLVDLAHACLVSNPWKHAVSSSLSHFNRLKPWLVVHTQTTRSPYVTTTHAYDPRSQLWLHLKQPPIRYVSALRSSHSTLLYMLSPSKLSFSYDPLHLAWHHAQPPLVWRTDPIVSVVGSRIIIAGGSCDFEDDPLAVEIYDIESRSWDSCQSMPATLKDSAASTWLSIAVNDRQMFVTEKTSGATYSFDPATKTWHGPYDLRPDPSVFFSAIGFAGDRMILVGLIGDADNVKNVKVWKINEETMKCEVVGEMPQLLLEKLRNGNSTLVSIGVTMKGDFIYIHNTLGSEALLCCEFRSNGEIGWSVIENVIVSDRTRLGRLVFTCSDVGIHDVHKALRSDNRRFAVQSVE</sequence>
<protein>
    <recommendedName>
        <fullName evidence="2">F-box domain-containing protein</fullName>
    </recommendedName>
</protein>
<dbReference type="Pfam" id="PF00646">
    <property type="entry name" value="F-box"/>
    <property type="match status" value="1"/>
</dbReference>
<dbReference type="CDD" id="cd09917">
    <property type="entry name" value="F-box_SF"/>
    <property type="match status" value="1"/>
</dbReference>
<accession>A0ABY9BD95</accession>
<evidence type="ECO:0000259" key="2">
    <source>
        <dbReference type="Pfam" id="PF00646"/>
    </source>
</evidence>
<dbReference type="InterPro" id="IPR001810">
    <property type="entry name" value="F-box_dom"/>
</dbReference>
<dbReference type="SUPFAM" id="SSF117281">
    <property type="entry name" value="Kelch motif"/>
    <property type="match status" value="1"/>
</dbReference>
<dbReference type="Proteomes" id="UP001227230">
    <property type="component" value="Chromosome 1"/>
</dbReference>
<feature type="region of interest" description="Disordered" evidence="1">
    <location>
        <begin position="1"/>
        <end position="22"/>
    </location>
</feature>
<dbReference type="InterPro" id="IPR036047">
    <property type="entry name" value="F-box-like_dom_sf"/>
</dbReference>
<dbReference type="PANTHER" id="PTHR24414">
    <property type="entry name" value="F-BOX/KELCH-REPEAT PROTEIN SKIP4"/>
    <property type="match status" value="1"/>
</dbReference>
<name>A0ABY9BD95_VITVI</name>
<evidence type="ECO:0000313" key="3">
    <source>
        <dbReference type="EMBL" id="WJZ80790.1"/>
    </source>
</evidence>
<dbReference type="EMBL" id="CP126648">
    <property type="protein sequence ID" value="WJZ80790.1"/>
    <property type="molecule type" value="Genomic_DNA"/>
</dbReference>
<gene>
    <name evidence="3" type="ORF">VitviT2T_000677</name>
</gene>
<dbReference type="Pfam" id="PF07646">
    <property type="entry name" value="Kelch_2"/>
    <property type="match status" value="1"/>
</dbReference>
<evidence type="ECO:0000256" key="1">
    <source>
        <dbReference type="SAM" id="MobiDB-lite"/>
    </source>
</evidence>
<dbReference type="InterPro" id="IPR015915">
    <property type="entry name" value="Kelch-typ_b-propeller"/>
</dbReference>